<protein>
    <recommendedName>
        <fullName evidence="4">TIGR04086 family membrane protein</fullName>
    </recommendedName>
</protein>
<dbReference type="Proteomes" id="UP000050326">
    <property type="component" value="Unassembled WGS sequence"/>
</dbReference>
<dbReference type="Pfam" id="PF12670">
    <property type="entry name" value="DUF3792"/>
    <property type="match status" value="1"/>
</dbReference>
<dbReference type="RefSeq" id="WP_054874538.1">
    <property type="nucleotide sequence ID" value="NZ_LKET01000028.1"/>
</dbReference>
<gene>
    <name evidence="2" type="ORF">OXPF_14690</name>
</gene>
<feature type="transmembrane region" description="Helical" evidence="1">
    <location>
        <begin position="20"/>
        <end position="41"/>
    </location>
</feature>
<proteinExistence type="predicted"/>
<reference evidence="2 3" key="1">
    <citation type="submission" date="2015-09" db="EMBL/GenBank/DDBJ databases">
        <title>Genome sequence of Oxobacter pfennigii DSM 3222.</title>
        <authorList>
            <person name="Poehlein A."/>
            <person name="Bengelsdorf F.R."/>
            <person name="Schiel-Bengelsdorf B."/>
            <person name="Duerre P."/>
            <person name="Daniel R."/>
        </authorList>
    </citation>
    <scope>NUCLEOTIDE SEQUENCE [LARGE SCALE GENOMIC DNA]</scope>
    <source>
        <strain evidence="2 3">DSM 3222</strain>
    </source>
</reference>
<dbReference type="OrthoDB" id="2086722at2"/>
<evidence type="ECO:0000313" key="2">
    <source>
        <dbReference type="EMBL" id="KPU44991.1"/>
    </source>
</evidence>
<sequence length="134" mass="14431">MSIGSLTNFNNEKGSNRIVVIGKSILIAYIISIVFLLIYGVLLTLTNISETTLPTAVMVITLVSIALSGIYSAVKSESKGWLNGALVGILYMLILFMLGMLFKTGILIDNLILFRIFMGFVIGSLAGIIGINLK</sequence>
<keyword evidence="3" id="KW-1185">Reference proteome</keyword>
<evidence type="ECO:0000313" key="3">
    <source>
        <dbReference type="Proteomes" id="UP000050326"/>
    </source>
</evidence>
<evidence type="ECO:0000256" key="1">
    <source>
        <dbReference type="SAM" id="Phobius"/>
    </source>
</evidence>
<keyword evidence="1" id="KW-0472">Membrane</keyword>
<dbReference type="EMBL" id="LKET01000028">
    <property type="protein sequence ID" value="KPU44991.1"/>
    <property type="molecule type" value="Genomic_DNA"/>
</dbReference>
<keyword evidence="1" id="KW-0812">Transmembrane</keyword>
<comment type="caution">
    <text evidence="2">The sequence shown here is derived from an EMBL/GenBank/DDBJ whole genome shotgun (WGS) entry which is preliminary data.</text>
</comment>
<keyword evidence="1" id="KW-1133">Transmembrane helix</keyword>
<feature type="transmembrane region" description="Helical" evidence="1">
    <location>
        <begin position="81"/>
        <end position="100"/>
    </location>
</feature>
<dbReference type="InterPro" id="IPR023804">
    <property type="entry name" value="DUF3792_TM"/>
</dbReference>
<organism evidence="2 3">
    <name type="scientific">Oxobacter pfennigii</name>
    <dbReference type="NCBI Taxonomy" id="36849"/>
    <lineage>
        <taxon>Bacteria</taxon>
        <taxon>Bacillati</taxon>
        <taxon>Bacillota</taxon>
        <taxon>Clostridia</taxon>
        <taxon>Eubacteriales</taxon>
        <taxon>Clostridiaceae</taxon>
        <taxon>Oxobacter</taxon>
    </lineage>
</organism>
<name>A0A0P8WB97_9CLOT</name>
<accession>A0A0P8WB97</accession>
<dbReference type="STRING" id="36849.OXPF_14690"/>
<evidence type="ECO:0008006" key="4">
    <source>
        <dbReference type="Google" id="ProtNLM"/>
    </source>
</evidence>
<dbReference type="AlphaFoldDB" id="A0A0P8WB97"/>
<feature type="transmembrane region" description="Helical" evidence="1">
    <location>
        <begin position="112"/>
        <end position="133"/>
    </location>
</feature>
<feature type="transmembrane region" description="Helical" evidence="1">
    <location>
        <begin position="53"/>
        <end position="74"/>
    </location>
</feature>
<dbReference type="NCBIfam" id="TIGR04086">
    <property type="entry name" value="TIGR04086_membr"/>
    <property type="match status" value="1"/>
</dbReference>